<evidence type="ECO:0000313" key="3">
    <source>
        <dbReference type="EMBL" id="CCF55855.1"/>
    </source>
</evidence>
<proteinExistence type="predicted"/>
<evidence type="ECO:0000259" key="2">
    <source>
        <dbReference type="Pfam" id="PF03959"/>
    </source>
</evidence>
<dbReference type="GO" id="GO:0016787">
    <property type="term" value="F:hydrolase activity"/>
    <property type="evidence" value="ECO:0007669"/>
    <property type="project" value="UniProtKB-KW"/>
</dbReference>
<sequence>MNKILMLHGFLQSDKIFSGKTGGLRKALKKLGYELHYPCGTEVIPANDVGLEEDTDAEMFGWFVRNKDSFTEFEIKPKTINYLREYIIKNGPFDGIIGFSQGAGLGGYLATNLNGILNLTTEQQPLLKFFISFSGFRLESKPYDGLYETNTITIPALHVLGELDEVVTEDRVMRLYNSWPSDKRTLLKHAGSHFVPNSKPFVTQVCNWIRTIAENNVGPATGSDLCSSIQEEKEKGNKKDSANNQLDDDLMDMMDSIGKL</sequence>
<evidence type="ECO:0000313" key="4">
    <source>
        <dbReference type="Proteomes" id="UP000005220"/>
    </source>
</evidence>
<dbReference type="HOGENOM" id="CLU_051938_2_2_1"/>
<dbReference type="InterPro" id="IPR005645">
    <property type="entry name" value="FSH-like_dom"/>
</dbReference>
<gene>
    <name evidence="3" type="primary">KAFR0A04200</name>
    <name evidence="3" type="ORF">KAFR_0A04200</name>
</gene>
<dbReference type="PANTHER" id="PTHR48070:SF6">
    <property type="entry name" value="ESTERASE OVCA2"/>
    <property type="match status" value="1"/>
</dbReference>
<dbReference type="AlphaFoldDB" id="H2ANA5"/>
<dbReference type="OrthoDB" id="2094269at2759"/>
<feature type="domain" description="Serine hydrolase" evidence="2">
    <location>
        <begin position="2"/>
        <end position="205"/>
    </location>
</feature>
<keyword evidence="4" id="KW-1185">Reference proteome</keyword>
<dbReference type="Proteomes" id="UP000005220">
    <property type="component" value="Chromosome 1"/>
</dbReference>
<dbReference type="Pfam" id="PF03959">
    <property type="entry name" value="FSH1"/>
    <property type="match status" value="1"/>
</dbReference>
<dbReference type="FunCoup" id="H2ANA5">
    <property type="interactions" value="302"/>
</dbReference>
<dbReference type="InterPro" id="IPR029058">
    <property type="entry name" value="AB_hydrolase_fold"/>
</dbReference>
<dbReference type="PANTHER" id="PTHR48070">
    <property type="entry name" value="ESTERASE OVCA2"/>
    <property type="match status" value="1"/>
</dbReference>
<reference evidence="3 4" key="1">
    <citation type="journal article" date="2011" name="Proc. Natl. Acad. Sci. U.S.A.">
        <title>Evolutionary erosion of yeast sex chromosomes by mating-type switching accidents.</title>
        <authorList>
            <person name="Gordon J.L."/>
            <person name="Armisen D."/>
            <person name="Proux-Wera E."/>
            <person name="Oheigeartaigh S.S."/>
            <person name="Byrne K.P."/>
            <person name="Wolfe K.H."/>
        </authorList>
    </citation>
    <scope>NUCLEOTIDE SEQUENCE [LARGE SCALE GENOMIC DNA]</scope>
    <source>
        <strain evidence="4">ATCC 22294 / BCRC 22015 / CBS 2517 / CECT 1963 / NBRC 1671 / NRRL Y-8276</strain>
    </source>
</reference>
<keyword evidence="1" id="KW-0378">Hydrolase</keyword>
<dbReference type="eggNOG" id="KOG2551">
    <property type="taxonomic scope" value="Eukaryota"/>
</dbReference>
<evidence type="ECO:0000256" key="1">
    <source>
        <dbReference type="ARBA" id="ARBA00022801"/>
    </source>
</evidence>
<dbReference type="GO" id="GO:0005634">
    <property type="term" value="C:nucleus"/>
    <property type="evidence" value="ECO:0007669"/>
    <property type="project" value="TreeGrafter"/>
</dbReference>
<organism evidence="3 4">
    <name type="scientific">Kazachstania africana (strain ATCC 22294 / BCRC 22015 / CBS 2517 / CECT 1963 / NBRC 1671 / NRRL Y-8276)</name>
    <name type="common">Yeast</name>
    <name type="synonym">Kluyveromyces africanus</name>
    <dbReference type="NCBI Taxonomy" id="1071382"/>
    <lineage>
        <taxon>Eukaryota</taxon>
        <taxon>Fungi</taxon>
        <taxon>Dikarya</taxon>
        <taxon>Ascomycota</taxon>
        <taxon>Saccharomycotina</taxon>
        <taxon>Saccharomycetes</taxon>
        <taxon>Saccharomycetales</taxon>
        <taxon>Saccharomycetaceae</taxon>
        <taxon>Kazachstania</taxon>
    </lineage>
</organism>
<dbReference type="KEGG" id="kaf:KAFR_0A04200"/>
<dbReference type="InterPro" id="IPR050593">
    <property type="entry name" value="LovG"/>
</dbReference>
<dbReference type="EMBL" id="HE650821">
    <property type="protein sequence ID" value="CCF55855.1"/>
    <property type="molecule type" value="Genomic_DNA"/>
</dbReference>
<accession>H2ANA5</accession>
<name>H2ANA5_KAZAF</name>
<protein>
    <recommendedName>
        <fullName evidence="2">Serine hydrolase domain-containing protein</fullName>
    </recommendedName>
</protein>
<dbReference type="GeneID" id="13885967"/>
<dbReference type="GO" id="GO:0005777">
    <property type="term" value="C:peroxisome"/>
    <property type="evidence" value="ECO:0007669"/>
    <property type="project" value="EnsemblFungi"/>
</dbReference>
<dbReference type="InParanoid" id="H2ANA5"/>
<dbReference type="Gene3D" id="3.40.50.1820">
    <property type="entry name" value="alpha/beta hydrolase"/>
    <property type="match status" value="1"/>
</dbReference>
<dbReference type="RefSeq" id="XP_003954990.1">
    <property type="nucleotide sequence ID" value="XM_003954941.1"/>
</dbReference>
<dbReference type="SUPFAM" id="SSF53474">
    <property type="entry name" value="alpha/beta-Hydrolases"/>
    <property type="match status" value="1"/>
</dbReference>